<feature type="transmembrane region" description="Helical" evidence="1">
    <location>
        <begin position="34"/>
        <end position="54"/>
    </location>
</feature>
<feature type="transmembrane region" description="Helical" evidence="1">
    <location>
        <begin position="277"/>
        <end position="297"/>
    </location>
</feature>
<feature type="transmembrane region" description="Helical" evidence="1">
    <location>
        <begin position="304"/>
        <end position="322"/>
    </location>
</feature>
<evidence type="ECO:0000313" key="3">
    <source>
        <dbReference type="Proteomes" id="UP000178724"/>
    </source>
</evidence>
<keyword evidence="1" id="KW-0812">Transmembrane</keyword>
<organism evidence="2 3">
    <name type="scientific">candidate division WOR-1 bacterium RIFCSPHIGHO2_01_FULL_53_15</name>
    <dbReference type="NCBI Taxonomy" id="1802564"/>
    <lineage>
        <taxon>Bacteria</taxon>
        <taxon>Bacillati</taxon>
        <taxon>Saganbacteria</taxon>
    </lineage>
</organism>
<name>A0A1F4Q5L7_UNCSA</name>
<gene>
    <name evidence="2" type="ORF">A2625_03125</name>
</gene>
<proteinExistence type="predicted"/>
<feature type="transmembrane region" description="Helical" evidence="1">
    <location>
        <begin position="424"/>
        <end position="444"/>
    </location>
</feature>
<feature type="transmembrane region" description="Helical" evidence="1">
    <location>
        <begin position="201"/>
        <end position="221"/>
    </location>
</feature>
<feature type="transmembrane region" description="Helical" evidence="1">
    <location>
        <begin position="227"/>
        <end position="244"/>
    </location>
</feature>
<feature type="transmembrane region" description="Helical" evidence="1">
    <location>
        <begin position="61"/>
        <end position="80"/>
    </location>
</feature>
<feature type="transmembrane region" description="Helical" evidence="1">
    <location>
        <begin position="393"/>
        <end position="412"/>
    </location>
</feature>
<feature type="transmembrane region" description="Helical" evidence="1">
    <location>
        <begin position="253"/>
        <end position="271"/>
    </location>
</feature>
<evidence type="ECO:0000313" key="2">
    <source>
        <dbReference type="EMBL" id="OGB90522.1"/>
    </source>
</evidence>
<keyword evidence="1" id="KW-0472">Membrane</keyword>
<feature type="transmembrane region" description="Helical" evidence="1">
    <location>
        <begin position="169"/>
        <end position="194"/>
    </location>
</feature>
<feature type="transmembrane region" description="Helical" evidence="1">
    <location>
        <begin position="92"/>
        <end position="117"/>
    </location>
</feature>
<accession>A0A1F4Q5L7</accession>
<evidence type="ECO:0000256" key="1">
    <source>
        <dbReference type="SAM" id="Phobius"/>
    </source>
</evidence>
<reference evidence="2 3" key="1">
    <citation type="journal article" date="2016" name="Nat. Commun.">
        <title>Thousands of microbial genomes shed light on interconnected biogeochemical processes in an aquifer system.</title>
        <authorList>
            <person name="Anantharaman K."/>
            <person name="Brown C.T."/>
            <person name="Hug L.A."/>
            <person name="Sharon I."/>
            <person name="Castelle C.J."/>
            <person name="Probst A.J."/>
            <person name="Thomas B.C."/>
            <person name="Singh A."/>
            <person name="Wilkins M.J."/>
            <person name="Karaoz U."/>
            <person name="Brodie E.L."/>
            <person name="Williams K.H."/>
            <person name="Hubbard S.S."/>
            <person name="Banfield J.F."/>
        </authorList>
    </citation>
    <scope>NUCLEOTIDE SEQUENCE [LARGE SCALE GENOMIC DNA]</scope>
</reference>
<comment type="caution">
    <text evidence="2">The sequence shown here is derived from an EMBL/GenBank/DDBJ whole genome shotgun (WGS) entry which is preliminary data.</text>
</comment>
<dbReference type="EMBL" id="METM01000007">
    <property type="protein sequence ID" value="OGB90522.1"/>
    <property type="molecule type" value="Genomic_DNA"/>
</dbReference>
<protein>
    <recommendedName>
        <fullName evidence="4">Glycosyltransferase RgtA/B/C/D-like domain-containing protein</fullName>
    </recommendedName>
</protein>
<dbReference type="Proteomes" id="UP000178724">
    <property type="component" value="Unassembled WGS sequence"/>
</dbReference>
<sequence length="456" mass="50695">MIAIALLLPFLLGLSVVAALLGRRAGFFSFIEKLALAFVVGWGAHALVMFFLSLAGAPLTFFNIFLAEALLIAGGLPILFRNAGQWRPGKLPSFTFLALLPAALIAVKLASVVWAAFSRPVIDPDILGCYALGAKMIFLNKTILLNGPWADKPLMPFLWQAWPSIGLDFWNDTLLTLPNPLLFLSFLIIFYSALARHFKRWYALLSTLLLATMPLLVFHAGTAYTDWPQALYYSAGTFYLFLFMKEFRGDREAAAGSLLAGAALLGLTVWAKKSGLYYAAIDLAALLIFLSFAGAEIKKTDWRLFFQSAVIFLAIAAPWLLFNQLSTFRGYYVEVASQNYIDLETAGPRPQTLPALSALYRNTFLEDNWHLLGLLFAAALVLYPKKALAGPRLYLLLIIALQLTALFVLFRFTNLYRFVHDETLLNRLTLHFAPVILFFCAQILGENFSKSCKTNG</sequence>
<keyword evidence="1" id="KW-1133">Transmembrane helix</keyword>
<dbReference type="AlphaFoldDB" id="A0A1F4Q5L7"/>
<evidence type="ECO:0008006" key="4">
    <source>
        <dbReference type="Google" id="ProtNLM"/>
    </source>
</evidence>